<dbReference type="Proteomes" id="UP000031668">
    <property type="component" value="Unassembled WGS sequence"/>
</dbReference>
<comment type="caution">
    <text evidence="2">The sequence shown here is derived from an EMBL/GenBank/DDBJ whole genome shotgun (WGS) entry which is preliminary data.</text>
</comment>
<dbReference type="PROSITE" id="PS51257">
    <property type="entry name" value="PROKAR_LIPOPROTEIN"/>
    <property type="match status" value="1"/>
</dbReference>
<evidence type="ECO:0000313" key="3">
    <source>
        <dbReference type="Proteomes" id="UP000031668"/>
    </source>
</evidence>
<dbReference type="AlphaFoldDB" id="A0A0C2MJX6"/>
<keyword evidence="1" id="KW-0472">Membrane</keyword>
<keyword evidence="1" id="KW-0812">Transmembrane</keyword>
<accession>A0A0C2MJX6</accession>
<protein>
    <recommendedName>
        <fullName evidence="4">Transmembrane protein 182</fullName>
    </recommendedName>
</protein>
<feature type="transmembrane region" description="Helical" evidence="1">
    <location>
        <begin position="12"/>
        <end position="36"/>
    </location>
</feature>
<evidence type="ECO:0000256" key="1">
    <source>
        <dbReference type="SAM" id="Phobius"/>
    </source>
</evidence>
<dbReference type="EMBL" id="JWZT01005174">
    <property type="protein sequence ID" value="KII61941.1"/>
    <property type="molecule type" value="Genomic_DNA"/>
</dbReference>
<reference evidence="2 3" key="1">
    <citation type="journal article" date="2014" name="Genome Biol. Evol.">
        <title>The genome of the myxosporean Thelohanellus kitauei shows adaptations to nutrient acquisition within its fish host.</title>
        <authorList>
            <person name="Yang Y."/>
            <person name="Xiong J."/>
            <person name="Zhou Z."/>
            <person name="Huo F."/>
            <person name="Miao W."/>
            <person name="Ran C."/>
            <person name="Liu Y."/>
            <person name="Zhang J."/>
            <person name="Feng J."/>
            <person name="Wang M."/>
            <person name="Wang M."/>
            <person name="Wang L."/>
            <person name="Yao B."/>
        </authorList>
    </citation>
    <scope>NUCLEOTIDE SEQUENCE [LARGE SCALE GENOMIC DNA]</scope>
    <source>
        <strain evidence="2">Wuqing</strain>
    </source>
</reference>
<feature type="transmembrane region" description="Helical" evidence="1">
    <location>
        <begin position="156"/>
        <end position="176"/>
    </location>
</feature>
<proteinExistence type="predicted"/>
<name>A0A0C2MJX6_THEKT</name>
<gene>
    <name evidence="2" type="ORF">RF11_06950</name>
</gene>
<sequence length="181" mass="20011">MDKPTFKIIFTVVTILAFGCCVSLIIASFVPFMFVVTVNGEKHDLATFGPFNWDHGGTVKMYESVMGSFRFIQVLFVTAATATFLGPLIAIGGYRSKKFKKPTGIIVLVCAVFLGFLAIAYTAQYAWSVANKKLISMQPSIADLVIGSERIPFPPFMISVWMMMCVFTVLGILVLIHKFDN</sequence>
<organism evidence="2 3">
    <name type="scientific">Thelohanellus kitauei</name>
    <name type="common">Myxosporean</name>
    <dbReference type="NCBI Taxonomy" id="669202"/>
    <lineage>
        <taxon>Eukaryota</taxon>
        <taxon>Metazoa</taxon>
        <taxon>Cnidaria</taxon>
        <taxon>Myxozoa</taxon>
        <taxon>Myxosporea</taxon>
        <taxon>Bivalvulida</taxon>
        <taxon>Platysporina</taxon>
        <taxon>Myxobolidae</taxon>
        <taxon>Thelohanellus</taxon>
    </lineage>
</organism>
<feature type="transmembrane region" description="Helical" evidence="1">
    <location>
        <begin position="71"/>
        <end position="93"/>
    </location>
</feature>
<keyword evidence="1" id="KW-1133">Transmembrane helix</keyword>
<evidence type="ECO:0000313" key="2">
    <source>
        <dbReference type="EMBL" id="KII61941.1"/>
    </source>
</evidence>
<keyword evidence="3" id="KW-1185">Reference proteome</keyword>
<feature type="transmembrane region" description="Helical" evidence="1">
    <location>
        <begin position="105"/>
        <end position="127"/>
    </location>
</feature>
<evidence type="ECO:0008006" key="4">
    <source>
        <dbReference type="Google" id="ProtNLM"/>
    </source>
</evidence>